<protein>
    <recommendedName>
        <fullName evidence="4">Zinc-finger protein</fullName>
    </recommendedName>
</protein>
<name>A0A0P6VLN2_9HYPH</name>
<dbReference type="Proteomes" id="UP000048984">
    <property type="component" value="Unassembled WGS sequence"/>
</dbReference>
<feature type="transmembrane region" description="Helical" evidence="1">
    <location>
        <begin position="65"/>
        <end position="85"/>
    </location>
</feature>
<dbReference type="RefSeq" id="WP_054357189.1">
    <property type="nucleotide sequence ID" value="NZ_LJYW01000001.1"/>
</dbReference>
<comment type="caution">
    <text evidence="2">The sequence shown here is derived from an EMBL/GenBank/DDBJ whole genome shotgun (WGS) entry which is preliminary data.</text>
</comment>
<keyword evidence="1" id="KW-0472">Membrane</keyword>
<evidence type="ECO:0000256" key="1">
    <source>
        <dbReference type="SAM" id="Phobius"/>
    </source>
</evidence>
<dbReference type="AlphaFoldDB" id="A0A0P6VLN2"/>
<dbReference type="EMBL" id="LJYW01000001">
    <property type="protein sequence ID" value="KPL51026.1"/>
    <property type="molecule type" value="Genomic_DNA"/>
</dbReference>
<keyword evidence="1" id="KW-0812">Transmembrane</keyword>
<keyword evidence="1" id="KW-1133">Transmembrane helix</keyword>
<evidence type="ECO:0000313" key="2">
    <source>
        <dbReference type="EMBL" id="KPL51026.1"/>
    </source>
</evidence>
<dbReference type="InterPro" id="IPR009325">
    <property type="entry name" value="DUF983"/>
</dbReference>
<sequence length="150" mass="16074">MSLVYGDGAAEPALPKRSVGLAMRRGALGRCPKCGEGHLFDGFVTVAAQCPVCGEAMHHHRADDFPPYATIFIVGHVVVPAMYFVEKIWHPDLWIHAALWLPLTLILSVALLRPIKGAIIGLQWALYMHGFHPGGAEDDAPSGQTGGPAT</sequence>
<feature type="transmembrane region" description="Helical" evidence="1">
    <location>
        <begin position="97"/>
        <end position="115"/>
    </location>
</feature>
<proteinExistence type="predicted"/>
<gene>
    <name evidence="2" type="ORF">ABB55_01320</name>
</gene>
<dbReference type="STRING" id="665126.ABB55_01320"/>
<evidence type="ECO:0000313" key="3">
    <source>
        <dbReference type="Proteomes" id="UP000048984"/>
    </source>
</evidence>
<dbReference type="Pfam" id="PF06170">
    <property type="entry name" value="DUF983"/>
    <property type="match status" value="1"/>
</dbReference>
<reference evidence="2 3" key="1">
    <citation type="submission" date="2015-09" db="EMBL/GenBank/DDBJ databases">
        <authorList>
            <person name="Jackson K.R."/>
            <person name="Lunt B.L."/>
            <person name="Fisher J.N.B."/>
            <person name="Gardner A.V."/>
            <person name="Bailey M.E."/>
            <person name="Deus L.M."/>
            <person name="Earl A.S."/>
            <person name="Gibby P.D."/>
            <person name="Hartmann K.A."/>
            <person name="Liu J.E."/>
            <person name="Manci A.M."/>
            <person name="Nielsen D.A."/>
            <person name="Solomon M.B."/>
            <person name="Breakwell D.P."/>
            <person name="Burnett S.H."/>
            <person name="Grose J.H."/>
        </authorList>
    </citation>
    <scope>NUCLEOTIDE SEQUENCE [LARGE SCALE GENOMIC DNA]</scope>
    <source>
        <strain evidence="2 3">16</strain>
    </source>
</reference>
<keyword evidence="3" id="KW-1185">Reference proteome</keyword>
<evidence type="ECO:0008006" key="4">
    <source>
        <dbReference type="Google" id="ProtNLM"/>
    </source>
</evidence>
<accession>A0A0P6VLN2</accession>
<organism evidence="2 3">
    <name type="scientific">Prosthecodimorpha hirschii</name>
    <dbReference type="NCBI Taxonomy" id="665126"/>
    <lineage>
        <taxon>Bacteria</taxon>
        <taxon>Pseudomonadati</taxon>
        <taxon>Pseudomonadota</taxon>
        <taxon>Alphaproteobacteria</taxon>
        <taxon>Hyphomicrobiales</taxon>
        <taxon>Ancalomicrobiaceae</taxon>
        <taxon>Prosthecodimorpha</taxon>
    </lineage>
</organism>
<reference evidence="2 3" key="2">
    <citation type="submission" date="2015-10" db="EMBL/GenBank/DDBJ databases">
        <title>Draft Genome Sequence of Prosthecomicrobium hirschii ATCC 27832.</title>
        <authorList>
            <person name="Daniel J."/>
            <person name="Givan S.A."/>
            <person name="Brun Y.V."/>
            <person name="Brown P.J."/>
        </authorList>
    </citation>
    <scope>NUCLEOTIDE SEQUENCE [LARGE SCALE GENOMIC DNA]</scope>
    <source>
        <strain evidence="2 3">16</strain>
    </source>
</reference>